<dbReference type="EMBL" id="SOCA01000002">
    <property type="protein sequence ID" value="TDU73161.1"/>
    <property type="molecule type" value="Genomic_DNA"/>
</dbReference>
<evidence type="ECO:0000313" key="2">
    <source>
        <dbReference type="Proteomes" id="UP000295662"/>
    </source>
</evidence>
<evidence type="ECO:0000313" key="1">
    <source>
        <dbReference type="EMBL" id="TDU73161.1"/>
    </source>
</evidence>
<comment type="caution">
    <text evidence="1">The sequence shown here is derived from an EMBL/GenBank/DDBJ whole genome shotgun (WGS) entry which is preliminary data.</text>
</comment>
<keyword evidence="2" id="KW-1185">Reference proteome</keyword>
<proteinExistence type="predicted"/>
<reference evidence="1 2" key="1">
    <citation type="submission" date="2019-03" db="EMBL/GenBank/DDBJ databases">
        <title>Genomic Encyclopedia of Archaeal and Bacterial Type Strains, Phase II (KMG-II): from individual species to whole genera.</title>
        <authorList>
            <person name="Goeker M."/>
        </authorList>
    </citation>
    <scope>NUCLEOTIDE SEQUENCE [LARGE SCALE GENOMIC DNA]</scope>
    <source>
        <strain evidence="1 2">ATCC 25309</strain>
    </source>
</reference>
<gene>
    <name evidence="1" type="ORF">EI77_01629</name>
</gene>
<dbReference type="Proteomes" id="UP000295662">
    <property type="component" value="Unassembled WGS sequence"/>
</dbReference>
<organism evidence="1 2">
    <name type="scientific">Prosthecobacter fusiformis</name>
    <dbReference type="NCBI Taxonomy" id="48464"/>
    <lineage>
        <taxon>Bacteria</taxon>
        <taxon>Pseudomonadati</taxon>
        <taxon>Verrucomicrobiota</taxon>
        <taxon>Verrucomicrobiia</taxon>
        <taxon>Verrucomicrobiales</taxon>
        <taxon>Verrucomicrobiaceae</taxon>
        <taxon>Prosthecobacter</taxon>
    </lineage>
</organism>
<protein>
    <submittedName>
        <fullName evidence="1">Uncharacterized protein</fullName>
    </submittedName>
</protein>
<accession>A0A4R7S490</accession>
<dbReference type="RefSeq" id="WP_133794455.1">
    <property type="nucleotide sequence ID" value="NZ_SOCA01000002.1"/>
</dbReference>
<sequence>MSDLKEIQWLEGIAQRPGMYLAQDSHVLHRIQAFAEGLKWAAFFEQNQFHTLPRILADLSRYIGREELTPDGNGVGWFDVLLSRNKGDENKAFQELIALIIKAVEAHEKTAVTDLEPSDVDHGKP</sequence>
<name>A0A4R7S490_9BACT</name>
<dbReference type="AlphaFoldDB" id="A0A4R7S490"/>